<sequence length="305" mass="32325">MKRLLDCRASDFAKMNGQQLKQAIQASEGRVILAEVFATGVPVYPQVSQAELAAAFGADLILLNLFDVYHPQVAGLSVDDQSKVVHTLKQWIGRPVGVNLEPVDPAAQAQETLDELPPGRLASTDTLARVKALGFDFVCLTGNPKTGVTNRAITSAIQKARQTLGEESLIIAGKMHGAGVAGESGRAIVSDEDIQAFVAAGADVILLPAPGTVPGITVEETLKRVALIRRMGALSLLAIGTSQEGADPDTIRRIALNNKMAGADIHHIGDAGLTGIALPENIMAYSIAIRGRRHTYIRMAASVWR</sequence>
<dbReference type="Proteomes" id="UP000825179">
    <property type="component" value="Chromosome"/>
</dbReference>
<dbReference type="KEGG" id="cthu:HUR95_02055"/>
<evidence type="ECO:0000313" key="4">
    <source>
        <dbReference type="Proteomes" id="UP000010716"/>
    </source>
</evidence>
<reference evidence="3 5" key="2">
    <citation type="journal article" date="2020" name="Extremophiles">
        <title>Genomic analysis of Caldalkalibacillus thermarum TA2.A1 reveals aerobic alkaliphilic metabolism and evolutionary hallmarks linking alkaliphilic bacteria and plant life.</title>
        <authorList>
            <person name="de Jong S.I."/>
            <person name="van den Broek M.A."/>
            <person name="Merkel A.Y."/>
            <person name="de la Torre Cortes P."/>
            <person name="Kalamorz F."/>
            <person name="Cook G.M."/>
            <person name="van Loosdrecht M.C.M."/>
            <person name="McMillan D.G.G."/>
        </authorList>
    </citation>
    <scope>NUCLEOTIDE SEQUENCE [LARGE SCALE GENOMIC DNA]</scope>
    <source>
        <strain evidence="3 5">TA2.A1</strain>
    </source>
</reference>
<feature type="domain" description="DUF7916" evidence="1">
    <location>
        <begin position="5"/>
        <end position="305"/>
    </location>
</feature>
<dbReference type="Pfam" id="PF25509">
    <property type="entry name" value="DUF7916"/>
    <property type="match status" value="1"/>
</dbReference>
<evidence type="ECO:0000313" key="2">
    <source>
        <dbReference type="EMBL" id="EGL83919.1"/>
    </source>
</evidence>
<dbReference type="eggNOG" id="COG0826">
    <property type="taxonomic scope" value="Bacteria"/>
</dbReference>
<gene>
    <name evidence="2" type="ORF">CathTA2_0531</name>
    <name evidence="3" type="ORF">HUR95_02055</name>
</gene>
<organism evidence="2 4">
    <name type="scientific">Caldalkalibacillus thermarum (strain TA2.A1)</name>
    <dbReference type="NCBI Taxonomy" id="986075"/>
    <lineage>
        <taxon>Bacteria</taxon>
        <taxon>Bacillati</taxon>
        <taxon>Bacillota</taxon>
        <taxon>Bacilli</taxon>
        <taxon>Bacillales</taxon>
        <taxon>Bacillaceae</taxon>
        <taxon>Caldalkalibacillus</taxon>
    </lineage>
</organism>
<evidence type="ECO:0000313" key="3">
    <source>
        <dbReference type="EMBL" id="QZT34221.1"/>
    </source>
</evidence>
<dbReference type="GO" id="GO:0016787">
    <property type="term" value="F:hydrolase activity"/>
    <property type="evidence" value="ECO:0007669"/>
    <property type="project" value="UniProtKB-KW"/>
</dbReference>
<dbReference type="EMBL" id="CP082237">
    <property type="protein sequence ID" value="QZT34221.1"/>
    <property type="molecule type" value="Genomic_DNA"/>
</dbReference>
<dbReference type="EMBL" id="AFCE01000069">
    <property type="protein sequence ID" value="EGL83919.1"/>
    <property type="molecule type" value="Genomic_DNA"/>
</dbReference>
<reference evidence="2 4" key="1">
    <citation type="journal article" date="2011" name="J. Bacteriol.">
        <title>Draft genome sequence of the thermoalkaliphilic Caldalkalibacillus thermarum strain TA2.A1.</title>
        <authorList>
            <person name="Kalamorz F."/>
            <person name="Keis S."/>
            <person name="McMillan D.G."/>
            <person name="Olsson K."/>
            <person name="Stanton J.A."/>
            <person name="Stockwell P."/>
            <person name="Black M.A."/>
            <person name="Klingeman D.M."/>
            <person name="Land M.L."/>
            <person name="Han C.S."/>
            <person name="Martin S.L."/>
            <person name="Becher S.A."/>
            <person name="Peddie C.J."/>
            <person name="Morgan H.W."/>
            <person name="Matthies D."/>
            <person name="Preiss L."/>
            <person name="Meier T."/>
            <person name="Brown S.D."/>
            <person name="Cook G.M."/>
        </authorList>
    </citation>
    <scope>NUCLEOTIDE SEQUENCE [LARGE SCALE GENOMIC DNA]</scope>
    <source>
        <strain evidence="2 4">TA2.A1</strain>
    </source>
</reference>
<keyword evidence="5" id="KW-1185">Reference proteome</keyword>
<dbReference type="InterPro" id="IPR057238">
    <property type="entry name" value="DUF7916"/>
</dbReference>
<dbReference type="SUPFAM" id="SSF51395">
    <property type="entry name" value="FMN-linked oxidoreductases"/>
    <property type="match status" value="1"/>
</dbReference>
<dbReference type="AlphaFoldDB" id="F5L419"/>
<reference evidence="3" key="3">
    <citation type="submission" date="2021-08" db="EMBL/GenBank/DDBJ databases">
        <authorList>
            <person name="de Jong S."/>
            <person name="van den Broek M."/>
            <person name="Merkel A."/>
            <person name="de la Torre Cortes P."/>
            <person name="Kalamorz F."/>
            <person name="Cook G."/>
            <person name="van Loosdrecht M."/>
            <person name="McMillan D."/>
        </authorList>
    </citation>
    <scope>NUCLEOTIDE SEQUENCE</scope>
    <source>
        <strain evidence="3">TA2.A1</strain>
    </source>
</reference>
<dbReference type="Proteomes" id="UP000010716">
    <property type="component" value="Unassembled WGS sequence"/>
</dbReference>
<evidence type="ECO:0000313" key="5">
    <source>
        <dbReference type="Proteomes" id="UP000825179"/>
    </source>
</evidence>
<protein>
    <submittedName>
        <fullName evidence="3">Haloacid dehalogenase-like hydrolase</fullName>
    </submittedName>
</protein>
<dbReference type="RefSeq" id="WP_007502829.1">
    <property type="nucleotide sequence ID" value="NZ_AFCE01000069.1"/>
</dbReference>
<name>F5L419_CALTT</name>
<keyword evidence="3" id="KW-0378">Hydrolase</keyword>
<accession>F5L419</accession>
<evidence type="ECO:0000259" key="1">
    <source>
        <dbReference type="Pfam" id="PF25509"/>
    </source>
</evidence>
<dbReference type="OrthoDB" id="5581965at2"/>
<proteinExistence type="predicted"/>